<sequence>MQSALRKKNASTLNMTCIYSLLLTLPTQFSSHLAPHRGQHGVITCVGA</sequence>
<dbReference type="EMBL" id="FQ790320">
    <property type="protein sequence ID" value="CCD49630.1"/>
    <property type="molecule type" value="Genomic_DNA"/>
</dbReference>
<name>G2YCY2_BOTF4</name>
<evidence type="ECO:0000313" key="2">
    <source>
        <dbReference type="Proteomes" id="UP000008177"/>
    </source>
</evidence>
<accession>G2YCY2</accession>
<evidence type="ECO:0000313" key="1">
    <source>
        <dbReference type="EMBL" id="CCD49630.1"/>
    </source>
</evidence>
<dbReference type="Proteomes" id="UP000008177">
    <property type="component" value="Unplaced contigs"/>
</dbReference>
<dbReference type="InParanoid" id="G2YCY2"/>
<reference evidence="2" key="1">
    <citation type="journal article" date="2011" name="PLoS Genet.">
        <title>Genomic analysis of the necrotrophic fungal pathogens Sclerotinia sclerotiorum and Botrytis cinerea.</title>
        <authorList>
            <person name="Amselem J."/>
            <person name="Cuomo C.A."/>
            <person name="van Kan J.A."/>
            <person name="Viaud M."/>
            <person name="Benito E.P."/>
            <person name="Couloux A."/>
            <person name="Coutinho P.M."/>
            <person name="de Vries R.P."/>
            <person name="Dyer P.S."/>
            <person name="Fillinger S."/>
            <person name="Fournier E."/>
            <person name="Gout L."/>
            <person name="Hahn M."/>
            <person name="Kohn L."/>
            <person name="Lapalu N."/>
            <person name="Plummer K.M."/>
            <person name="Pradier J.M."/>
            <person name="Quevillon E."/>
            <person name="Sharon A."/>
            <person name="Simon A."/>
            <person name="ten Have A."/>
            <person name="Tudzynski B."/>
            <person name="Tudzynski P."/>
            <person name="Wincker P."/>
            <person name="Andrew M."/>
            <person name="Anthouard V."/>
            <person name="Beever R.E."/>
            <person name="Beffa R."/>
            <person name="Benoit I."/>
            <person name="Bouzid O."/>
            <person name="Brault B."/>
            <person name="Chen Z."/>
            <person name="Choquer M."/>
            <person name="Collemare J."/>
            <person name="Cotton P."/>
            <person name="Danchin E.G."/>
            <person name="Da Silva C."/>
            <person name="Gautier A."/>
            <person name="Giraud C."/>
            <person name="Giraud T."/>
            <person name="Gonzalez C."/>
            <person name="Grossetete S."/>
            <person name="Guldener U."/>
            <person name="Henrissat B."/>
            <person name="Howlett B.J."/>
            <person name="Kodira C."/>
            <person name="Kretschmer M."/>
            <person name="Lappartient A."/>
            <person name="Leroch M."/>
            <person name="Levis C."/>
            <person name="Mauceli E."/>
            <person name="Neuveglise C."/>
            <person name="Oeser B."/>
            <person name="Pearson M."/>
            <person name="Poulain J."/>
            <person name="Poussereau N."/>
            <person name="Quesneville H."/>
            <person name="Rascle C."/>
            <person name="Schumacher J."/>
            <person name="Segurens B."/>
            <person name="Sexton A."/>
            <person name="Silva E."/>
            <person name="Sirven C."/>
            <person name="Soanes D.M."/>
            <person name="Talbot N.J."/>
            <person name="Templeton M."/>
            <person name="Yandava C."/>
            <person name="Yarden O."/>
            <person name="Zeng Q."/>
            <person name="Rollins J.A."/>
            <person name="Lebrun M.H."/>
            <person name="Dickman M."/>
        </authorList>
    </citation>
    <scope>NUCLEOTIDE SEQUENCE [LARGE SCALE GENOMIC DNA]</scope>
    <source>
        <strain evidence="2">T4</strain>
    </source>
</reference>
<gene>
    <name evidence="1" type="ORF">BofuT4_uP097380.1</name>
</gene>
<organism evidence="1 2">
    <name type="scientific">Botryotinia fuckeliana (strain T4)</name>
    <name type="common">Noble rot fungus</name>
    <name type="synonym">Botrytis cinerea</name>
    <dbReference type="NCBI Taxonomy" id="999810"/>
    <lineage>
        <taxon>Eukaryota</taxon>
        <taxon>Fungi</taxon>
        <taxon>Dikarya</taxon>
        <taxon>Ascomycota</taxon>
        <taxon>Pezizomycotina</taxon>
        <taxon>Leotiomycetes</taxon>
        <taxon>Helotiales</taxon>
        <taxon>Sclerotiniaceae</taxon>
        <taxon>Botrytis</taxon>
    </lineage>
</organism>
<dbReference type="AlphaFoldDB" id="G2YCY2"/>
<dbReference type="HOGENOM" id="CLU_3159882_0_0_1"/>
<protein>
    <submittedName>
        <fullName evidence="1">Uncharacterized protein</fullName>
    </submittedName>
</protein>
<proteinExistence type="predicted"/>